<dbReference type="Gene3D" id="1.10.287.950">
    <property type="entry name" value="Methyl-accepting chemotaxis protein"/>
    <property type="match status" value="1"/>
</dbReference>
<feature type="chain" id="PRO_5047031568" evidence="6">
    <location>
        <begin position="30"/>
        <end position="522"/>
    </location>
</feature>
<dbReference type="CDD" id="cd11386">
    <property type="entry name" value="MCP_signal"/>
    <property type="match status" value="1"/>
</dbReference>
<dbReference type="PRINTS" id="PR00260">
    <property type="entry name" value="CHEMTRNSDUCR"/>
</dbReference>
<dbReference type="PANTHER" id="PTHR43531:SF14">
    <property type="entry name" value="METHYL-ACCEPTING CHEMOTAXIS PROTEIN I-RELATED"/>
    <property type="match status" value="1"/>
</dbReference>
<keyword evidence="3" id="KW-0807">Transducer</keyword>
<dbReference type="PROSITE" id="PS50111">
    <property type="entry name" value="CHEMOTAXIS_TRANSDUC_2"/>
    <property type="match status" value="1"/>
</dbReference>
<keyword evidence="1" id="KW-0488">Methylation</keyword>
<dbReference type="SMART" id="SM00283">
    <property type="entry name" value="MA"/>
    <property type="match status" value="1"/>
</dbReference>
<comment type="similarity">
    <text evidence="2">Belongs to the methyl-accepting chemotaxis (MCP) protein family.</text>
</comment>
<feature type="signal peptide" evidence="6">
    <location>
        <begin position="1"/>
        <end position="29"/>
    </location>
</feature>
<dbReference type="Pfam" id="PF00015">
    <property type="entry name" value="MCPsignal"/>
    <property type="match status" value="1"/>
</dbReference>
<evidence type="ECO:0000259" key="7">
    <source>
        <dbReference type="PROSITE" id="PS50111"/>
    </source>
</evidence>
<keyword evidence="5" id="KW-1133">Transmembrane helix</keyword>
<dbReference type="InterPro" id="IPR004089">
    <property type="entry name" value="MCPsignal_dom"/>
</dbReference>
<keyword evidence="10" id="KW-1185">Reference proteome</keyword>
<sequence length="522" mass="54432">MQVLLRAMRIGNRLGAAFGALLLSLCAVAAFGTWQMSKVNANVVDLDTNWLPSVEALGQMQQLASEVRRTALLAVVELDAGNKARAADQHQAAAQDFLAKARAYEAMISSPEEQQLYKDIRAGWDAFLAADTLVMQAANGGDAQFQAARELASGSSATLYARLKESIAKDVKLNRDGGAQAGRDAAASYQRALWVNISVAAAAVLAGLLLAMQVTISIVRPIAKAVATAREVADGNLTGTIDDNGHDEPAELLYAMAQMVQQLGALVSQVRDCSDSIATGSGEIASGSADLSQRTEQQAASLEETAASMEQMNATVRQNADAAQMAGQLADTASGVAARGGDMVRQVIATMGDISASSKKIADIIGTIDGIAFQTNILALNAAVEAARAGEQGRGFAVVAGEVRTLAQRSAQAAREIKALIGQSVDNVAEGARMVDNTGETMTEIVVQFKRVADLIGEIGSATKEQSSGISQVSGAVAQLDQVTQQNAALVEESAAAAESLRSRAQQLETVVGRFKVARSAR</sequence>
<dbReference type="CDD" id="cd06225">
    <property type="entry name" value="HAMP"/>
    <property type="match status" value="1"/>
</dbReference>
<dbReference type="InterPro" id="IPR024478">
    <property type="entry name" value="HlyB_4HB_MCP"/>
</dbReference>
<dbReference type="PANTHER" id="PTHR43531">
    <property type="entry name" value="PROTEIN ICFG"/>
    <property type="match status" value="1"/>
</dbReference>
<feature type="domain" description="Methyl-accepting transducer" evidence="7">
    <location>
        <begin position="273"/>
        <end position="502"/>
    </location>
</feature>
<evidence type="ECO:0000256" key="2">
    <source>
        <dbReference type="ARBA" id="ARBA00029447"/>
    </source>
</evidence>
<dbReference type="SMART" id="SM00304">
    <property type="entry name" value="HAMP"/>
    <property type="match status" value="1"/>
</dbReference>
<reference evidence="9 10" key="1">
    <citation type="submission" date="2024-08" db="EMBL/GenBank/DDBJ databases">
        <authorList>
            <person name="Lu H."/>
        </authorList>
    </citation>
    <scope>NUCLEOTIDE SEQUENCE [LARGE SCALE GENOMIC DNA]</scope>
    <source>
        <strain evidence="9 10">BYS78W</strain>
    </source>
</reference>
<feature type="coiled-coil region" evidence="4">
    <location>
        <begin position="292"/>
        <end position="319"/>
    </location>
</feature>
<evidence type="ECO:0000256" key="1">
    <source>
        <dbReference type="ARBA" id="ARBA00022481"/>
    </source>
</evidence>
<gene>
    <name evidence="9" type="ORF">ACG04R_12675</name>
</gene>
<feature type="transmembrane region" description="Helical" evidence="5">
    <location>
        <begin position="193"/>
        <end position="212"/>
    </location>
</feature>
<dbReference type="InterPro" id="IPR003660">
    <property type="entry name" value="HAMP_dom"/>
</dbReference>
<comment type="caution">
    <text evidence="9">The sequence shown here is derived from an EMBL/GenBank/DDBJ whole genome shotgun (WGS) entry which is preliminary data.</text>
</comment>
<dbReference type="Proteomes" id="UP001606134">
    <property type="component" value="Unassembled WGS sequence"/>
</dbReference>
<evidence type="ECO:0000259" key="8">
    <source>
        <dbReference type="PROSITE" id="PS50885"/>
    </source>
</evidence>
<dbReference type="InterPro" id="IPR051310">
    <property type="entry name" value="MCP_chemotaxis"/>
</dbReference>
<dbReference type="EMBL" id="JBIGIC010000005">
    <property type="protein sequence ID" value="MFG6487529.1"/>
    <property type="molecule type" value="Genomic_DNA"/>
</dbReference>
<dbReference type="Pfam" id="PF12729">
    <property type="entry name" value="4HB_MCP_1"/>
    <property type="match status" value="1"/>
</dbReference>
<evidence type="ECO:0000313" key="10">
    <source>
        <dbReference type="Proteomes" id="UP001606134"/>
    </source>
</evidence>
<dbReference type="PROSITE" id="PS50885">
    <property type="entry name" value="HAMP"/>
    <property type="match status" value="1"/>
</dbReference>
<proteinExistence type="inferred from homology"/>
<evidence type="ECO:0000256" key="3">
    <source>
        <dbReference type="PROSITE-ProRule" id="PRU00284"/>
    </source>
</evidence>
<evidence type="ECO:0000256" key="4">
    <source>
        <dbReference type="SAM" id="Coils"/>
    </source>
</evidence>
<feature type="domain" description="HAMP" evidence="8">
    <location>
        <begin position="216"/>
        <end position="268"/>
    </location>
</feature>
<evidence type="ECO:0000256" key="6">
    <source>
        <dbReference type="SAM" id="SignalP"/>
    </source>
</evidence>
<keyword evidence="5" id="KW-0812">Transmembrane</keyword>
<dbReference type="InterPro" id="IPR004090">
    <property type="entry name" value="Chemotax_Me-accpt_rcpt"/>
</dbReference>
<evidence type="ECO:0000256" key="5">
    <source>
        <dbReference type="SAM" id="Phobius"/>
    </source>
</evidence>
<keyword evidence="4" id="KW-0175">Coiled coil</keyword>
<evidence type="ECO:0000313" key="9">
    <source>
        <dbReference type="EMBL" id="MFG6487529.1"/>
    </source>
</evidence>
<dbReference type="Pfam" id="PF00672">
    <property type="entry name" value="HAMP"/>
    <property type="match status" value="1"/>
</dbReference>
<protein>
    <submittedName>
        <fullName evidence="9">Methyl-accepting chemotaxis protein</fullName>
    </submittedName>
</protein>
<dbReference type="RefSeq" id="WP_394410568.1">
    <property type="nucleotide sequence ID" value="NZ_JBIGIC010000005.1"/>
</dbReference>
<dbReference type="SUPFAM" id="SSF58104">
    <property type="entry name" value="Methyl-accepting chemotaxis protein (MCP) signaling domain"/>
    <property type="match status" value="1"/>
</dbReference>
<organism evidence="9 10">
    <name type="scientific">Pelomonas candidula</name>
    <dbReference type="NCBI Taxonomy" id="3299025"/>
    <lineage>
        <taxon>Bacteria</taxon>
        <taxon>Pseudomonadati</taxon>
        <taxon>Pseudomonadota</taxon>
        <taxon>Betaproteobacteria</taxon>
        <taxon>Burkholderiales</taxon>
        <taxon>Sphaerotilaceae</taxon>
        <taxon>Roseateles</taxon>
    </lineage>
</organism>
<name>A0ABW7HC87_9BURK</name>
<keyword evidence="5" id="KW-0472">Membrane</keyword>
<accession>A0ABW7HC87</accession>
<keyword evidence="6" id="KW-0732">Signal</keyword>